<proteinExistence type="predicted"/>
<gene>
    <name evidence="1" type="ORF">ENG63_10115</name>
</gene>
<protein>
    <recommendedName>
        <fullName evidence="2">Methyltransferase domain-containing protein</fullName>
    </recommendedName>
</protein>
<evidence type="ECO:0000313" key="1">
    <source>
        <dbReference type="EMBL" id="HDD45196.1"/>
    </source>
</evidence>
<organism evidence="1">
    <name type="scientific">Desulfofervidus auxilii</name>
    <dbReference type="NCBI Taxonomy" id="1621989"/>
    <lineage>
        <taxon>Bacteria</taxon>
        <taxon>Pseudomonadati</taxon>
        <taxon>Thermodesulfobacteriota</taxon>
        <taxon>Candidatus Desulfofervidia</taxon>
        <taxon>Candidatus Desulfofervidales</taxon>
        <taxon>Candidatus Desulfofervidaceae</taxon>
        <taxon>Candidatus Desulfofervidus</taxon>
    </lineage>
</organism>
<evidence type="ECO:0008006" key="2">
    <source>
        <dbReference type="Google" id="ProtNLM"/>
    </source>
</evidence>
<name>A0A7C0U3V5_DESA2</name>
<sequence>MKLNLGCGELYLKGYKNIDVSTDVKADEYYDIRTGIREPDNSVEEVLCGCILEQICSNEEFLFVMNEIWRVLKPDGKLIGYVPDASLPIAFQDPFDCRRFTKETFKYFDIDHIYYQRFGKHYGFKPWKVIKCFTADNGIIHFEMKPVK</sequence>
<dbReference type="EMBL" id="DRBS01000374">
    <property type="protein sequence ID" value="HDD45196.1"/>
    <property type="molecule type" value="Genomic_DNA"/>
</dbReference>
<comment type="caution">
    <text evidence="1">The sequence shown here is derived from an EMBL/GenBank/DDBJ whole genome shotgun (WGS) entry which is preliminary data.</text>
</comment>
<reference evidence="1" key="1">
    <citation type="journal article" date="2020" name="mSystems">
        <title>Genome- and Community-Level Interaction Insights into Carbon Utilization and Element Cycling Functions of Hydrothermarchaeota in Hydrothermal Sediment.</title>
        <authorList>
            <person name="Zhou Z."/>
            <person name="Liu Y."/>
            <person name="Xu W."/>
            <person name="Pan J."/>
            <person name="Luo Z.H."/>
            <person name="Li M."/>
        </authorList>
    </citation>
    <scope>NUCLEOTIDE SEQUENCE [LARGE SCALE GENOMIC DNA]</scope>
    <source>
        <strain evidence="1">HyVt-233</strain>
    </source>
</reference>
<dbReference type="Proteomes" id="UP000886289">
    <property type="component" value="Unassembled WGS sequence"/>
</dbReference>
<dbReference type="InterPro" id="IPR029063">
    <property type="entry name" value="SAM-dependent_MTases_sf"/>
</dbReference>
<accession>A0A7C0U3V5</accession>
<dbReference type="AlphaFoldDB" id="A0A7C0U3V5"/>
<dbReference type="Gene3D" id="3.40.50.150">
    <property type="entry name" value="Vaccinia Virus protein VP39"/>
    <property type="match status" value="1"/>
</dbReference>
<dbReference type="SUPFAM" id="SSF53335">
    <property type="entry name" value="S-adenosyl-L-methionine-dependent methyltransferases"/>
    <property type="match status" value="1"/>
</dbReference>